<gene>
    <name evidence="1" type="ORF">GMARGA_LOCUS35681</name>
</gene>
<dbReference type="Proteomes" id="UP000789901">
    <property type="component" value="Unassembled WGS sequence"/>
</dbReference>
<feature type="non-terminal residue" evidence="1">
    <location>
        <position position="1"/>
    </location>
</feature>
<reference evidence="1 2" key="1">
    <citation type="submission" date="2021-06" db="EMBL/GenBank/DDBJ databases">
        <authorList>
            <person name="Kallberg Y."/>
            <person name="Tangrot J."/>
            <person name="Rosling A."/>
        </authorList>
    </citation>
    <scope>NUCLEOTIDE SEQUENCE [LARGE SCALE GENOMIC DNA]</scope>
    <source>
        <strain evidence="1 2">120-4 pot B 10/14</strain>
    </source>
</reference>
<dbReference type="EMBL" id="CAJVQB010067191">
    <property type="protein sequence ID" value="CAG8841882.1"/>
    <property type="molecule type" value="Genomic_DNA"/>
</dbReference>
<evidence type="ECO:0000313" key="1">
    <source>
        <dbReference type="EMBL" id="CAG8841882.1"/>
    </source>
</evidence>
<evidence type="ECO:0000313" key="2">
    <source>
        <dbReference type="Proteomes" id="UP000789901"/>
    </source>
</evidence>
<proteinExistence type="predicted"/>
<keyword evidence="2" id="KW-1185">Reference proteome</keyword>
<sequence length="70" mass="8298">LFTTQEVFTEYLIDDDEFIHVIYDDEMLENVNHAVEEMNDVVNQFAHTKKISTMYPNKNANALDKIKKYL</sequence>
<accession>A0ABN7WVR2</accession>
<organism evidence="1 2">
    <name type="scientific">Gigaspora margarita</name>
    <dbReference type="NCBI Taxonomy" id="4874"/>
    <lineage>
        <taxon>Eukaryota</taxon>
        <taxon>Fungi</taxon>
        <taxon>Fungi incertae sedis</taxon>
        <taxon>Mucoromycota</taxon>
        <taxon>Glomeromycotina</taxon>
        <taxon>Glomeromycetes</taxon>
        <taxon>Diversisporales</taxon>
        <taxon>Gigasporaceae</taxon>
        <taxon>Gigaspora</taxon>
    </lineage>
</organism>
<name>A0ABN7WVR2_GIGMA</name>
<comment type="caution">
    <text evidence="1">The sequence shown here is derived from an EMBL/GenBank/DDBJ whole genome shotgun (WGS) entry which is preliminary data.</text>
</comment>
<protein>
    <submittedName>
        <fullName evidence="1">31253_t:CDS:1</fullName>
    </submittedName>
</protein>